<organism evidence="1 2">
    <name type="scientific">Flavobacterium phage vB_FspS_laban6-1</name>
    <dbReference type="NCBI Taxonomy" id="2686250"/>
    <lineage>
        <taxon>Viruses</taxon>
        <taxon>Duplodnaviria</taxon>
        <taxon>Heunggongvirae</taxon>
        <taxon>Uroviricota</taxon>
        <taxon>Caudoviricetes</taxon>
        <taxon>Duneviridae</taxon>
        <taxon>Labanvirus</taxon>
        <taxon>Labanvirus laban</taxon>
    </lineage>
</organism>
<dbReference type="EMBL" id="MN812211">
    <property type="protein sequence ID" value="QHB39020.1"/>
    <property type="molecule type" value="Genomic_DNA"/>
</dbReference>
<protein>
    <recommendedName>
        <fullName evidence="3">ASCH domain-containing protein</fullName>
    </recommendedName>
</protein>
<evidence type="ECO:0008006" key="3">
    <source>
        <dbReference type="Google" id="ProtNLM"/>
    </source>
</evidence>
<name>A0A6B9LB08_9CAUD</name>
<dbReference type="Proteomes" id="UP000465101">
    <property type="component" value="Segment"/>
</dbReference>
<evidence type="ECO:0000313" key="2">
    <source>
        <dbReference type="Proteomes" id="UP000465101"/>
    </source>
</evidence>
<keyword evidence="2" id="KW-1185">Reference proteome</keyword>
<sequence length="188" mass="22528">MNTKPILFSTEMVQAILAGRKTQTRRTKGLNYINTNPDNWEIEYLDSIWAHGKDFEIKELKKPYDVGDILWVRESFAPVGYEEKPMYYLYKANPEHQSMKWKPSIHMPKKACRLFLKINNVRVERLQDITEMDAIFEGCMQYEKDTDWMTALYGFELLWKKINGESSWKSNPWVWVIEFERIEKPENF</sequence>
<reference evidence="1 2" key="1">
    <citation type="journal article" date="2020" name="Viruses">
        <title>Diversity and Host Interactions Among Virulent and Temperate Baltic Sea Flavobacterium Phages.</title>
        <authorList>
            <person name="Nilsson E."/>
            <person name="Bayfield O.W."/>
            <person name="Lundin D."/>
            <person name="Antson A.A."/>
            <person name="Holmfeldt K."/>
        </authorList>
    </citation>
    <scope>NUCLEOTIDE SEQUENCE [LARGE SCALE GENOMIC DNA]</scope>
</reference>
<accession>A0A6B9LB08</accession>
<proteinExistence type="predicted"/>
<gene>
    <name evidence="1" type="ORF">laban61_gp049</name>
</gene>
<evidence type="ECO:0000313" key="1">
    <source>
        <dbReference type="EMBL" id="QHB39020.1"/>
    </source>
</evidence>